<dbReference type="PANTHER" id="PTHR39321">
    <property type="entry name" value="NICOTINATE-NUCLEOTIDE ADENYLYLTRANSFERASE-RELATED"/>
    <property type="match status" value="1"/>
</dbReference>
<dbReference type="KEGG" id="cad:Curi_c19780"/>
<dbReference type="EC" id="2.7.7.18" evidence="11"/>
<dbReference type="eggNOG" id="COG1057">
    <property type="taxonomic scope" value="Bacteria"/>
</dbReference>
<evidence type="ECO:0000256" key="4">
    <source>
        <dbReference type="ARBA" id="ARBA00022642"/>
    </source>
</evidence>
<comment type="pathway">
    <text evidence="2 11">Cofactor biosynthesis; NAD(+) biosynthesis; deamido-NAD(+) from nicotinate D-ribonucleotide: step 1/1.</text>
</comment>
<keyword evidence="4 11" id="KW-0662">Pyridine nucleotide biosynthesis</keyword>
<evidence type="ECO:0000256" key="11">
    <source>
        <dbReference type="HAMAP-Rule" id="MF_00244"/>
    </source>
</evidence>
<evidence type="ECO:0000256" key="7">
    <source>
        <dbReference type="ARBA" id="ARBA00022741"/>
    </source>
</evidence>
<evidence type="ECO:0000256" key="8">
    <source>
        <dbReference type="ARBA" id="ARBA00022840"/>
    </source>
</evidence>
<keyword evidence="8 11" id="KW-0067">ATP-binding</keyword>
<dbReference type="PATRIC" id="fig|1128398.3.peg.2039"/>
<evidence type="ECO:0000256" key="3">
    <source>
        <dbReference type="ARBA" id="ARBA00009014"/>
    </source>
</evidence>
<dbReference type="InterPro" id="IPR014729">
    <property type="entry name" value="Rossmann-like_a/b/a_fold"/>
</dbReference>
<evidence type="ECO:0000313" key="13">
    <source>
        <dbReference type="EMBL" id="AFS78982.1"/>
    </source>
</evidence>
<sequence length="205" mass="23726">MEKKKKRYGIMGGTFDPIHTGHLVVAEEVRQEFNLDKVIFMPTGDPPHKSSKEVALGQYRYEMTLLATVTNPFFEVSRLELDRKGTTYTIDTMITLKEKYKDDVEFYFITGADSLLELHTWKDSDKILELCKIVAATRPGYDLGDMEERLKELNEDNKESINTITTPGLQISSTDIRHRVKNGMTIKYLLPESVEVYIEKYKLYK</sequence>
<dbReference type="EMBL" id="CP003326">
    <property type="protein sequence ID" value="AFS78982.1"/>
    <property type="molecule type" value="Genomic_DNA"/>
</dbReference>
<dbReference type="Proteomes" id="UP000006094">
    <property type="component" value="Chromosome"/>
</dbReference>
<dbReference type="GO" id="GO:0009435">
    <property type="term" value="P:NAD+ biosynthetic process"/>
    <property type="evidence" value="ECO:0007669"/>
    <property type="project" value="UniProtKB-UniRule"/>
</dbReference>
<protein>
    <recommendedName>
        <fullName evidence="11">Probable nicotinate-nucleotide adenylyltransferase</fullName>
        <ecNumber evidence="11">2.7.7.18</ecNumber>
    </recommendedName>
    <alternativeName>
        <fullName evidence="11">Deamido-NAD(+) diphosphorylase</fullName>
    </alternativeName>
    <alternativeName>
        <fullName evidence="11">Deamido-NAD(+) pyrophosphorylase</fullName>
    </alternativeName>
    <alternativeName>
        <fullName evidence="11">Nicotinate mononucleotide adenylyltransferase</fullName>
        <shortName evidence="11">NaMN adenylyltransferase</shortName>
    </alternativeName>
</protein>
<dbReference type="UniPathway" id="UPA00253">
    <property type="reaction ID" value="UER00332"/>
</dbReference>
<dbReference type="RefSeq" id="WP_014968118.1">
    <property type="nucleotide sequence ID" value="NC_018664.1"/>
</dbReference>
<evidence type="ECO:0000256" key="10">
    <source>
        <dbReference type="ARBA" id="ARBA00048721"/>
    </source>
</evidence>
<proteinExistence type="inferred from homology"/>
<dbReference type="AlphaFoldDB" id="K0B1L6"/>
<dbReference type="FunFam" id="3.40.50.620:FF:000039">
    <property type="entry name" value="Probable nicotinate-nucleotide adenylyltransferase"/>
    <property type="match status" value="1"/>
</dbReference>
<evidence type="ECO:0000256" key="6">
    <source>
        <dbReference type="ARBA" id="ARBA00022695"/>
    </source>
</evidence>
<evidence type="ECO:0000256" key="1">
    <source>
        <dbReference type="ARBA" id="ARBA00002324"/>
    </source>
</evidence>
<evidence type="ECO:0000259" key="12">
    <source>
        <dbReference type="Pfam" id="PF01467"/>
    </source>
</evidence>
<evidence type="ECO:0000256" key="9">
    <source>
        <dbReference type="ARBA" id="ARBA00023027"/>
    </source>
</evidence>
<dbReference type="NCBIfam" id="TIGR00125">
    <property type="entry name" value="cyt_tran_rel"/>
    <property type="match status" value="1"/>
</dbReference>
<dbReference type="NCBIfam" id="NF000840">
    <property type="entry name" value="PRK00071.1-3"/>
    <property type="match status" value="1"/>
</dbReference>
<dbReference type="PANTHER" id="PTHR39321:SF3">
    <property type="entry name" value="PHOSPHOPANTETHEINE ADENYLYLTRANSFERASE"/>
    <property type="match status" value="1"/>
</dbReference>
<accession>K0B1L6</accession>
<evidence type="ECO:0000313" key="14">
    <source>
        <dbReference type="Proteomes" id="UP000006094"/>
    </source>
</evidence>
<keyword evidence="9 11" id="KW-0520">NAD</keyword>
<dbReference type="Gene3D" id="3.40.50.620">
    <property type="entry name" value="HUPs"/>
    <property type="match status" value="1"/>
</dbReference>
<evidence type="ECO:0000256" key="2">
    <source>
        <dbReference type="ARBA" id="ARBA00005019"/>
    </source>
</evidence>
<comment type="similarity">
    <text evidence="3 11">Belongs to the NadD family.</text>
</comment>
<reference evidence="13 14" key="1">
    <citation type="journal article" date="2012" name="PLoS ONE">
        <title>The purine-utilizing bacterium Clostridium acidurici 9a: a genome-guided metabolic reconsideration.</title>
        <authorList>
            <person name="Hartwich K."/>
            <person name="Poehlein A."/>
            <person name="Daniel R."/>
        </authorList>
    </citation>
    <scope>NUCLEOTIDE SEQUENCE [LARGE SCALE GENOMIC DNA]</scope>
    <source>
        <strain evidence="14">ATCC 7906 / DSM 604 / BCRC 14475 / CIP 104303 / KCTC 5404 / NCIMB 10678 / 9a</strain>
    </source>
</reference>
<gene>
    <name evidence="11 13" type="primary">nadD</name>
    <name evidence="13" type="ordered locus">Curi_c19780</name>
</gene>
<dbReference type="Pfam" id="PF01467">
    <property type="entry name" value="CTP_transf_like"/>
    <property type="match status" value="1"/>
</dbReference>
<evidence type="ECO:0000256" key="5">
    <source>
        <dbReference type="ARBA" id="ARBA00022679"/>
    </source>
</evidence>
<dbReference type="SUPFAM" id="SSF52374">
    <property type="entry name" value="Nucleotidylyl transferase"/>
    <property type="match status" value="1"/>
</dbReference>
<dbReference type="OrthoDB" id="5295945at2"/>
<dbReference type="GO" id="GO:0004515">
    <property type="term" value="F:nicotinate-nucleotide adenylyltransferase activity"/>
    <property type="evidence" value="ECO:0007669"/>
    <property type="project" value="UniProtKB-UniRule"/>
</dbReference>
<dbReference type="HOGENOM" id="CLU_069765_1_0_9"/>
<dbReference type="GO" id="GO:0005524">
    <property type="term" value="F:ATP binding"/>
    <property type="evidence" value="ECO:0007669"/>
    <property type="project" value="UniProtKB-KW"/>
</dbReference>
<dbReference type="InterPro" id="IPR004821">
    <property type="entry name" value="Cyt_trans-like"/>
</dbReference>
<dbReference type="NCBIfam" id="TIGR00482">
    <property type="entry name" value="nicotinate (nicotinamide) nucleotide adenylyltransferase"/>
    <property type="match status" value="1"/>
</dbReference>
<keyword evidence="14" id="KW-1185">Reference proteome</keyword>
<name>K0B1L6_GOTA9</name>
<keyword evidence="7 11" id="KW-0547">Nucleotide-binding</keyword>
<dbReference type="InterPro" id="IPR005248">
    <property type="entry name" value="NadD/NMNAT"/>
</dbReference>
<dbReference type="STRING" id="1128398.Curi_c19780"/>
<organism evidence="13 14">
    <name type="scientific">Gottschalkia acidurici (strain ATCC 7906 / DSM 604 / BCRC 14475 / CIP 104303 / KCTC 5404 / NCIMB 10678 / 9a)</name>
    <name type="common">Clostridium acidurici</name>
    <dbReference type="NCBI Taxonomy" id="1128398"/>
    <lineage>
        <taxon>Bacteria</taxon>
        <taxon>Bacillati</taxon>
        <taxon>Bacillota</taxon>
        <taxon>Tissierellia</taxon>
        <taxon>Tissierellales</taxon>
        <taxon>Gottschalkiaceae</taxon>
        <taxon>Gottschalkia</taxon>
    </lineage>
</organism>
<dbReference type="HAMAP" id="MF_00244">
    <property type="entry name" value="NaMN_adenylyltr"/>
    <property type="match status" value="1"/>
</dbReference>
<comment type="function">
    <text evidence="1 11">Catalyzes the reversible adenylation of nicotinate mononucleotide (NaMN) to nicotinic acid adenine dinucleotide (NaAD).</text>
</comment>
<feature type="domain" description="Cytidyltransferase-like" evidence="12">
    <location>
        <begin position="10"/>
        <end position="179"/>
    </location>
</feature>
<keyword evidence="6 11" id="KW-0548">Nucleotidyltransferase</keyword>
<keyword evidence="5 11" id="KW-0808">Transferase</keyword>
<dbReference type="CDD" id="cd02165">
    <property type="entry name" value="NMNAT"/>
    <property type="match status" value="1"/>
</dbReference>
<comment type="catalytic activity">
    <reaction evidence="10 11">
        <text>nicotinate beta-D-ribonucleotide + ATP + H(+) = deamido-NAD(+) + diphosphate</text>
        <dbReference type="Rhea" id="RHEA:22860"/>
        <dbReference type="ChEBI" id="CHEBI:15378"/>
        <dbReference type="ChEBI" id="CHEBI:30616"/>
        <dbReference type="ChEBI" id="CHEBI:33019"/>
        <dbReference type="ChEBI" id="CHEBI:57502"/>
        <dbReference type="ChEBI" id="CHEBI:58437"/>
        <dbReference type="EC" id="2.7.7.18"/>
    </reaction>
</comment>